<organism evidence="2 3">
    <name type="scientific">Roseovarius aestuarii</name>
    <dbReference type="NCBI Taxonomy" id="475083"/>
    <lineage>
        <taxon>Bacteria</taxon>
        <taxon>Pseudomonadati</taxon>
        <taxon>Pseudomonadota</taxon>
        <taxon>Alphaproteobacteria</taxon>
        <taxon>Rhodobacterales</taxon>
        <taxon>Roseobacteraceae</taxon>
        <taxon>Roseovarius</taxon>
    </lineage>
</organism>
<dbReference type="PANTHER" id="PTHR39336">
    <property type="entry name" value="PYRIDOXAMINE PHOSPHATE OXIDASE FAMILY PROTEIN (AFU_ORTHOLOGUE AFUA_6G11440)"/>
    <property type="match status" value="1"/>
</dbReference>
<dbReference type="Pfam" id="PF01243">
    <property type="entry name" value="PNPOx_N"/>
    <property type="match status" value="1"/>
</dbReference>
<feature type="domain" description="Pyridoxamine 5'-phosphate oxidase N-terminal" evidence="1">
    <location>
        <begin position="11"/>
        <end position="130"/>
    </location>
</feature>
<dbReference type="InterPro" id="IPR011576">
    <property type="entry name" value="Pyridox_Oxase_N"/>
</dbReference>
<sequence length="180" mass="20094">MGIKTDKLNRSFRRFVEGQPLFFVATAAPSGRVNLSPKGLDSLRILSDTRILWLSVSGSGNETAAHLLQSPRMTLMFCAFEGDALTLRVYGRARAIHPRDAEWDELHARFPDYAGARNIFDLEIDLVTTSCGTGVPEMPVKRHRADTELVPWYAQMTQEELKAFWAKKNTLGLDGDPTGI</sequence>
<protein>
    <submittedName>
        <fullName evidence="2">Pyridoxamine 5'-phosphate oxidase</fullName>
    </submittedName>
</protein>
<keyword evidence="3" id="KW-1185">Reference proteome</keyword>
<dbReference type="Gene3D" id="2.30.110.10">
    <property type="entry name" value="Electron Transport, Fmn-binding Protein, Chain A"/>
    <property type="match status" value="1"/>
</dbReference>
<dbReference type="Proteomes" id="UP000193224">
    <property type="component" value="Unassembled WGS sequence"/>
</dbReference>
<dbReference type="PANTHER" id="PTHR39336:SF1">
    <property type="entry name" value="PYRIDOXAMINE PHOSPHATE OXIDASE FAMILY PROTEIN (AFU_ORTHOLOGUE AFUA_6G11440)"/>
    <property type="match status" value="1"/>
</dbReference>
<accession>A0A1X7BY62</accession>
<evidence type="ECO:0000313" key="3">
    <source>
        <dbReference type="Proteomes" id="UP000193224"/>
    </source>
</evidence>
<reference evidence="2 3" key="1">
    <citation type="submission" date="2017-03" db="EMBL/GenBank/DDBJ databases">
        <authorList>
            <person name="Afonso C.L."/>
            <person name="Miller P.J."/>
            <person name="Scott M.A."/>
            <person name="Spackman E."/>
            <person name="Goraichik I."/>
            <person name="Dimitrov K.M."/>
            <person name="Suarez D.L."/>
            <person name="Swayne D.E."/>
        </authorList>
    </citation>
    <scope>NUCLEOTIDE SEQUENCE [LARGE SCALE GENOMIC DNA]</scope>
    <source>
        <strain evidence="2 3">CECT 7745</strain>
    </source>
</reference>
<dbReference type="RefSeq" id="WP_085802399.1">
    <property type="nucleotide sequence ID" value="NZ_FWXB01000028.1"/>
</dbReference>
<name>A0A1X7BY62_9RHOB</name>
<dbReference type="InterPro" id="IPR012349">
    <property type="entry name" value="Split_barrel_FMN-bd"/>
</dbReference>
<dbReference type="SUPFAM" id="SSF50475">
    <property type="entry name" value="FMN-binding split barrel"/>
    <property type="match status" value="1"/>
</dbReference>
<dbReference type="OrthoDB" id="115989at2"/>
<dbReference type="AlphaFoldDB" id="A0A1X7BY62"/>
<gene>
    <name evidence="2" type="ORF">ROA7745_04380</name>
</gene>
<proteinExistence type="predicted"/>
<dbReference type="EMBL" id="FWXB01000028">
    <property type="protein sequence ID" value="SMC14512.1"/>
    <property type="molecule type" value="Genomic_DNA"/>
</dbReference>
<evidence type="ECO:0000259" key="1">
    <source>
        <dbReference type="Pfam" id="PF01243"/>
    </source>
</evidence>
<evidence type="ECO:0000313" key="2">
    <source>
        <dbReference type="EMBL" id="SMC14512.1"/>
    </source>
</evidence>